<dbReference type="SUPFAM" id="SSF50037">
    <property type="entry name" value="C-terminal domain of transcriptional repressors"/>
    <property type="match status" value="1"/>
</dbReference>
<keyword evidence="3 10" id="KW-0547">Nucleotide-binding</keyword>
<feature type="binding site" evidence="10">
    <location>
        <position position="187"/>
    </location>
    <ligand>
        <name>biotin</name>
        <dbReference type="ChEBI" id="CHEBI:57586"/>
    </ligand>
</feature>
<dbReference type="Pfam" id="PF03099">
    <property type="entry name" value="BPL_LplA_LipB"/>
    <property type="match status" value="1"/>
</dbReference>
<feature type="binding site" evidence="10">
    <location>
        <begin position="92"/>
        <end position="94"/>
    </location>
    <ligand>
        <name>biotin</name>
        <dbReference type="ChEBI" id="CHEBI:57586"/>
    </ligand>
</feature>
<dbReference type="NCBIfam" id="NF008847">
    <property type="entry name" value="PRK11886.1-2"/>
    <property type="match status" value="1"/>
</dbReference>
<dbReference type="SUPFAM" id="SSF46785">
    <property type="entry name" value="Winged helix' DNA-binding domain"/>
    <property type="match status" value="1"/>
</dbReference>
<dbReference type="InterPro" id="IPR004408">
    <property type="entry name" value="Biotin_CoA_COase_ligase"/>
</dbReference>
<keyword evidence="8 10" id="KW-0092">Biotin</keyword>
<dbReference type="PROSITE" id="PS51733">
    <property type="entry name" value="BPL_LPL_CATALYTIC"/>
    <property type="match status" value="1"/>
</dbReference>
<feature type="binding site" evidence="10">
    <location>
        <position position="116"/>
    </location>
    <ligand>
        <name>biotin</name>
        <dbReference type="ChEBI" id="CHEBI:57586"/>
    </ligand>
</feature>
<sequence length="325" mass="35751">MGKVVREELIRRLADGNFVSGQVLADALGVSRTAISKHIQTLTEMGLDIFKVHGKGYRLASPINLLQAPQIQHYLKSLGSNNLVEVHTIIDSTNSYLMRRLPNQVINGQACVAEYQSAGRGRRGKNWVSPFASHLYLSMYYSLEQGVAAAMGLSVVIGLAVADVLEKHYRVSAQLKWPNDIYINGQKIAGILVELEGQPTEAGHSVIGLGLNIQMPQALATSIDQPWTDLAQHVSTPIDRNLLVAQLITQFNRRLAQHQQFGLNPMLSDWLRRDVFLNQAVEIISGSQTNRGICRGINASGALLLEVDGKVKPIYGGEVSLRRQN</sequence>
<dbReference type="InterPro" id="IPR030855">
    <property type="entry name" value="Bifunct_BirA"/>
</dbReference>
<accession>A0A4U1B6F6</accession>
<keyword evidence="5 10" id="KW-0805">Transcription regulation</keyword>
<comment type="function">
    <text evidence="10">Acts both as a biotin--[acetyl-CoA-carboxylase] ligase and a biotin-operon repressor. In the presence of ATP, BirA activates biotin to form the BirA-biotinyl-5'-adenylate (BirA-bio-5'-AMP or holoBirA) complex. HoloBirA can either transfer the biotinyl moiety to the biotin carboxyl carrier protein (BCCP) subunit of acetyl-CoA carboxylase, or bind to the biotin operator site and inhibit transcription of the operon.</text>
</comment>
<dbReference type="PANTHER" id="PTHR12835:SF5">
    <property type="entry name" value="BIOTIN--PROTEIN LIGASE"/>
    <property type="match status" value="1"/>
</dbReference>
<dbReference type="Pfam" id="PF08279">
    <property type="entry name" value="HTH_11"/>
    <property type="match status" value="1"/>
</dbReference>
<evidence type="ECO:0000259" key="11">
    <source>
        <dbReference type="PROSITE" id="PS51733"/>
    </source>
</evidence>
<comment type="caution">
    <text evidence="12">The sequence shown here is derived from an EMBL/GenBank/DDBJ whole genome shotgun (WGS) entry which is preliminary data.</text>
</comment>
<dbReference type="GO" id="GO:0003677">
    <property type="term" value="F:DNA binding"/>
    <property type="evidence" value="ECO:0007669"/>
    <property type="project" value="UniProtKB-UniRule"/>
</dbReference>
<dbReference type="GO" id="GO:0006355">
    <property type="term" value="P:regulation of DNA-templated transcription"/>
    <property type="evidence" value="ECO:0007669"/>
    <property type="project" value="UniProtKB-UniRule"/>
</dbReference>
<dbReference type="EMBL" id="SWDB01000020">
    <property type="protein sequence ID" value="TKB45491.1"/>
    <property type="molecule type" value="Genomic_DNA"/>
</dbReference>
<dbReference type="SUPFAM" id="SSF55681">
    <property type="entry name" value="Class II aaRS and biotin synthetases"/>
    <property type="match status" value="1"/>
</dbReference>
<dbReference type="GO" id="GO:0004077">
    <property type="term" value="F:biotin--[biotin carboxyl-carrier protein] ligase activity"/>
    <property type="evidence" value="ECO:0007669"/>
    <property type="project" value="UniProtKB-UniRule"/>
</dbReference>
<dbReference type="Pfam" id="PF02237">
    <property type="entry name" value="BPL_C"/>
    <property type="match status" value="1"/>
</dbReference>
<dbReference type="GO" id="GO:0005737">
    <property type="term" value="C:cytoplasm"/>
    <property type="evidence" value="ECO:0007669"/>
    <property type="project" value="TreeGrafter"/>
</dbReference>
<protein>
    <recommendedName>
        <fullName evidence="10">Bifunctional ligase/repressor BirA</fullName>
    </recommendedName>
    <alternativeName>
        <fullName evidence="10">Biotin operon repressor</fullName>
    </alternativeName>
    <alternativeName>
        <fullName evidence="10">Biotin--[acetyl-CoA-carboxylase] ligase</fullName>
        <ecNumber evidence="10">6.3.4.15</ecNumber>
    </alternativeName>
    <alternativeName>
        <fullName evidence="10">Biotin--protein ligase</fullName>
    </alternativeName>
    <alternativeName>
        <fullName evidence="10">Biotin-[acetyl-CoA carboxylase] synthetase</fullName>
    </alternativeName>
</protein>
<reference evidence="12 13" key="1">
    <citation type="submission" date="2019-04" db="EMBL/GenBank/DDBJ databases">
        <title>Thalassotalea guangxiensis sp. nov., isolated from sediment of the coastal wetland.</title>
        <authorList>
            <person name="Zheng S."/>
            <person name="Zhang D."/>
        </authorList>
    </citation>
    <scope>NUCLEOTIDE SEQUENCE [LARGE SCALE GENOMIC DNA]</scope>
    <source>
        <strain evidence="12 13">ZS-4</strain>
    </source>
</reference>
<proteinExistence type="inferred from homology"/>
<dbReference type="InterPro" id="IPR036390">
    <property type="entry name" value="WH_DNA-bd_sf"/>
</dbReference>
<comment type="catalytic activity">
    <reaction evidence="9 10">
        <text>biotin + L-lysyl-[protein] + ATP = N(6)-biotinyl-L-lysyl-[protein] + AMP + diphosphate + H(+)</text>
        <dbReference type="Rhea" id="RHEA:11756"/>
        <dbReference type="Rhea" id="RHEA-COMP:9752"/>
        <dbReference type="Rhea" id="RHEA-COMP:10505"/>
        <dbReference type="ChEBI" id="CHEBI:15378"/>
        <dbReference type="ChEBI" id="CHEBI:29969"/>
        <dbReference type="ChEBI" id="CHEBI:30616"/>
        <dbReference type="ChEBI" id="CHEBI:33019"/>
        <dbReference type="ChEBI" id="CHEBI:57586"/>
        <dbReference type="ChEBI" id="CHEBI:83144"/>
        <dbReference type="ChEBI" id="CHEBI:456215"/>
        <dbReference type="EC" id="6.3.4.15"/>
    </reaction>
</comment>
<dbReference type="InterPro" id="IPR004143">
    <property type="entry name" value="BPL_LPL_catalytic"/>
</dbReference>
<name>A0A4U1B6F6_9GAMM</name>
<dbReference type="InterPro" id="IPR004409">
    <property type="entry name" value="Biotin_operon_repress_HTH"/>
</dbReference>
<organism evidence="12 13">
    <name type="scientific">Thalassotalea mangrovi</name>
    <dbReference type="NCBI Taxonomy" id="2572245"/>
    <lineage>
        <taxon>Bacteria</taxon>
        <taxon>Pseudomonadati</taxon>
        <taxon>Pseudomonadota</taxon>
        <taxon>Gammaproteobacteria</taxon>
        <taxon>Alteromonadales</taxon>
        <taxon>Colwelliaceae</taxon>
        <taxon>Thalassotalea</taxon>
    </lineage>
</organism>
<dbReference type="RefSeq" id="WP_136735766.1">
    <property type="nucleotide sequence ID" value="NZ_SWDB01000020.1"/>
</dbReference>
<evidence type="ECO:0000256" key="1">
    <source>
        <dbReference type="ARBA" id="ARBA00022491"/>
    </source>
</evidence>
<keyword evidence="7 10" id="KW-0804">Transcription</keyword>
<keyword evidence="1 10" id="KW-0678">Repressor</keyword>
<dbReference type="Proteomes" id="UP000307999">
    <property type="component" value="Unassembled WGS sequence"/>
</dbReference>
<feature type="binding site" evidence="10">
    <location>
        <begin position="120"/>
        <end position="122"/>
    </location>
    <ligand>
        <name>biotin</name>
        <dbReference type="ChEBI" id="CHEBI:57586"/>
    </ligand>
</feature>
<evidence type="ECO:0000256" key="7">
    <source>
        <dbReference type="ARBA" id="ARBA00023163"/>
    </source>
</evidence>
<dbReference type="GO" id="GO:0005524">
    <property type="term" value="F:ATP binding"/>
    <property type="evidence" value="ECO:0007669"/>
    <property type="project" value="UniProtKB-UniRule"/>
</dbReference>
<evidence type="ECO:0000313" key="12">
    <source>
        <dbReference type="EMBL" id="TKB45491.1"/>
    </source>
</evidence>
<keyword evidence="2 10" id="KW-0436">Ligase</keyword>
<keyword evidence="6 10" id="KW-0238">DNA-binding</keyword>
<dbReference type="EC" id="6.3.4.15" evidence="10"/>
<gene>
    <name evidence="10 12" type="primary">birA</name>
    <name evidence="12" type="ORF">E8M12_08725</name>
</gene>
<evidence type="ECO:0000256" key="3">
    <source>
        <dbReference type="ARBA" id="ARBA00022741"/>
    </source>
</evidence>
<dbReference type="CDD" id="cd16442">
    <property type="entry name" value="BPL"/>
    <property type="match status" value="1"/>
</dbReference>
<dbReference type="HAMAP" id="MF_00978">
    <property type="entry name" value="Bifunct_BirA"/>
    <property type="match status" value="1"/>
</dbReference>
<feature type="DNA-binding region" description="H-T-H motif" evidence="10">
    <location>
        <begin position="21"/>
        <end position="40"/>
    </location>
</feature>
<evidence type="ECO:0000256" key="9">
    <source>
        <dbReference type="ARBA" id="ARBA00047846"/>
    </source>
</evidence>
<feature type="domain" description="BPL/LPL catalytic" evidence="11">
    <location>
        <begin position="69"/>
        <end position="259"/>
    </location>
</feature>
<dbReference type="NCBIfam" id="TIGR00121">
    <property type="entry name" value="birA_ligase"/>
    <property type="match status" value="1"/>
</dbReference>
<dbReference type="InterPro" id="IPR003142">
    <property type="entry name" value="BPL_C"/>
</dbReference>
<evidence type="ECO:0000256" key="6">
    <source>
        <dbReference type="ARBA" id="ARBA00023125"/>
    </source>
</evidence>
<evidence type="ECO:0000256" key="5">
    <source>
        <dbReference type="ARBA" id="ARBA00023015"/>
    </source>
</evidence>
<dbReference type="Gene3D" id="1.10.10.10">
    <property type="entry name" value="Winged helix-like DNA-binding domain superfamily/Winged helix DNA-binding domain"/>
    <property type="match status" value="1"/>
</dbReference>
<keyword evidence="4 10" id="KW-0067">ATP-binding</keyword>
<dbReference type="InterPro" id="IPR036388">
    <property type="entry name" value="WH-like_DNA-bd_sf"/>
</dbReference>
<dbReference type="PANTHER" id="PTHR12835">
    <property type="entry name" value="BIOTIN PROTEIN LIGASE"/>
    <property type="match status" value="1"/>
</dbReference>
<dbReference type="Gene3D" id="3.30.930.10">
    <property type="entry name" value="Bira Bifunctional Protein, Domain 2"/>
    <property type="match status" value="1"/>
</dbReference>
<evidence type="ECO:0000256" key="2">
    <source>
        <dbReference type="ARBA" id="ARBA00022598"/>
    </source>
</evidence>
<dbReference type="InterPro" id="IPR008988">
    <property type="entry name" value="Transcriptional_repressor_C"/>
</dbReference>
<evidence type="ECO:0000313" key="13">
    <source>
        <dbReference type="Proteomes" id="UP000307999"/>
    </source>
</evidence>
<evidence type="ECO:0000256" key="8">
    <source>
        <dbReference type="ARBA" id="ARBA00023267"/>
    </source>
</evidence>
<evidence type="ECO:0000256" key="4">
    <source>
        <dbReference type="ARBA" id="ARBA00022840"/>
    </source>
</evidence>
<dbReference type="OrthoDB" id="9807064at2"/>
<evidence type="ECO:0000256" key="10">
    <source>
        <dbReference type="HAMAP-Rule" id="MF_00978"/>
    </source>
</evidence>
<dbReference type="InterPro" id="IPR045864">
    <property type="entry name" value="aa-tRNA-synth_II/BPL/LPL"/>
</dbReference>
<dbReference type="NCBIfam" id="TIGR00122">
    <property type="entry name" value="birA_repr_reg"/>
    <property type="match status" value="1"/>
</dbReference>
<comment type="similarity">
    <text evidence="10">Belongs to the biotin--protein ligase family.</text>
</comment>
<dbReference type="InterPro" id="IPR013196">
    <property type="entry name" value="HTH_11"/>
</dbReference>
<dbReference type="AlphaFoldDB" id="A0A4U1B6F6"/>
<dbReference type="Gene3D" id="2.30.30.100">
    <property type="match status" value="1"/>
</dbReference>
<keyword evidence="13" id="KW-1185">Reference proteome</keyword>